<name>A0ABM1QLK6_CAMSA</name>
<gene>
    <name evidence="5" type="primary">LOC104728855</name>
</gene>
<evidence type="ECO:0000313" key="4">
    <source>
        <dbReference type="Proteomes" id="UP000694864"/>
    </source>
</evidence>
<dbReference type="InterPro" id="IPR053781">
    <property type="entry name" value="F-box_AtFBL13-like"/>
</dbReference>
<reference evidence="5" key="2">
    <citation type="submission" date="2025-08" db="UniProtKB">
        <authorList>
            <consortium name="RefSeq"/>
        </authorList>
    </citation>
    <scope>IDENTIFICATION</scope>
    <source>
        <tissue evidence="5">Leaf</tissue>
    </source>
</reference>
<dbReference type="InterPro" id="IPR006566">
    <property type="entry name" value="FBD"/>
</dbReference>
<dbReference type="InterPro" id="IPR050232">
    <property type="entry name" value="FBL13/AtMIF1-like"/>
</dbReference>
<dbReference type="SUPFAM" id="SSF52047">
    <property type="entry name" value="RNI-like"/>
    <property type="match status" value="1"/>
</dbReference>
<dbReference type="GeneID" id="104728855"/>
<dbReference type="Pfam" id="PF24758">
    <property type="entry name" value="LRR_At5g56370"/>
    <property type="match status" value="1"/>
</dbReference>
<organism evidence="4 5">
    <name type="scientific">Camelina sativa</name>
    <name type="common">False flax</name>
    <name type="synonym">Myagrum sativum</name>
    <dbReference type="NCBI Taxonomy" id="90675"/>
    <lineage>
        <taxon>Eukaryota</taxon>
        <taxon>Viridiplantae</taxon>
        <taxon>Streptophyta</taxon>
        <taxon>Embryophyta</taxon>
        <taxon>Tracheophyta</taxon>
        <taxon>Spermatophyta</taxon>
        <taxon>Magnoliopsida</taxon>
        <taxon>eudicotyledons</taxon>
        <taxon>Gunneridae</taxon>
        <taxon>Pentapetalae</taxon>
        <taxon>rosids</taxon>
        <taxon>malvids</taxon>
        <taxon>Brassicales</taxon>
        <taxon>Brassicaceae</taxon>
        <taxon>Camelineae</taxon>
        <taxon>Camelina</taxon>
    </lineage>
</organism>
<evidence type="ECO:0000313" key="5">
    <source>
        <dbReference type="RefSeq" id="XP_019087644.1"/>
    </source>
</evidence>
<evidence type="ECO:0000256" key="1">
    <source>
        <dbReference type="SAM" id="MobiDB-lite"/>
    </source>
</evidence>
<feature type="domain" description="F-box/LRR-repeat protein 15/At3g58940/PEG3-like LRR" evidence="3">
    <location>
        <begin position="109"/>
        <end position="247"/>
    </location>
</feature>
<dbReference type="SUPFAM" id="SSF81383">
    <property type="entry name" value="F-box domain"/>
    <property type="match status" value="1"/>
</dbReference>
<dbReference type="Pfam" id="PF08387">
    <property type="entry name" value="FBD"/>
    <property type="match status" value="1"/>
</dbReference>
<protein>
    <submittedName>
        <fullName evidence="5">F-box/FBD/LRR-repeat protein At2g05300</fullName>
    </submittedName>
</protein>
<dbReference type="CDD" id="cd22160">
    <property type="entry name" value="F-box_AtFBL13-like"/>
    <property type="match status" value="1"/>
</dbReference>
<accession>A0ABM1QLK6</accession>
<feature type="region of interest" description="Disordered" evidence="1">
    <location>
        <begin position="1"/>
        <end position="20"/>
    </location>
</feature>
<dbReference type="RefSeq" id="XP_019087644.1">
    <property type="nucleotide sequence ID" value="XM_019232099.1"/>
</dbReference>
<dbReference type="PANTHER" id="PTHR31900:SF25">
    <property type="entry name" value="FBD DOMAIN-CONTAINING PROTEIN"/>
    <property type="match status" value="1"/>
</dbReference>
<dbReference type="InterPro" id="IPR055411">
    <property type="entry name" value="LRR_FXL15/At3g58940/PEG3-like"/>
</dbReference>
<evidence type="ECO:0000259" key="3">
    <source>
        <dbReference type="Pfam" id="PF24758"/>
    </source>
</evidence>
<keyword evidence="4" id="KW-1185">Reference proteome</keyword>
<proteinExistence type="predicted"/>
<dbReference type="PANTHER" id="PTHR31900">
    <property type="entry name" value="F-BOX/RNI SUPERFAMILY PROTEIN-RELATED"/>
    <property type="match status" value="1"/>
</dbReference>
<feature type="domain" description="FBD" evidence="2">
    <location>
        <begin position="464"/>
        <end position="493"/>
    </location>
</feature>
<reference evidence="4" key="1">
    <citation type="journal article" date="2014" name="Nat. Commun.">
        <title>The emerging biofuel crop Camelina sativa retains a highly undifferentiated hexaploid genome structure.</title>
        <authorList>
            <person name="Kagale S."/>
            <person name="Koh C."/>
            <person name="Nixon J."/>
            <person name="Bollina V."/>
            <person name="Clarke W.E."/>
            <person name="Tuteja R."/>
            <person name="Spillane C."/>
            <person name="Robinson S.J."/>
            <person name="Links M.G."/>
            <person name="Clarke C."/>
            <person name="Higgins E.E."/>
            <person name="Huebert T."/>
            <person name="Sharpe A.G."/>
            <person name="Parkin I.A."/>
        </authorList>
    </citation>
    <scope>NUCLEOTIDE SEQUENCE [LARGE SCALE GENOMIC DNA]</scope>
    <source>
        <strain evidence="4">cv. DH55</strain>
    </source>
</reference>
<dbReference type="Proteomes" id="UP000694864">
    <property type="component" value="Chromosome 11"/>
</dbReference>
<dbReference type="InterPro" id="IPR036047">
    <property type="entry name" value="F-box-like_dom_sf"/>
</dbReference>
<evidence type="ECO:0000259" key="2">
    <source>
        <dbReference type="Pfam" id="PF08387"/>
    </source>
</evidence>
<sequence>MVGRGEAKQARSKGLSSERLKEDRISQLPDPLICQNLSHLPPKESVKTSVLSTRWTSLWLFVPSLELAWWHLPNSYAFKSFGYRFFDSDRASCINKLKLTIDENDASYLTSWIQALVKRKIQCLYIRRSRGDSFHEMPSSIYISETLVSLKLYQLTLVNAEFVSLPCLKIFYLKDIVYPNEATFERLVSSSPVLEDLKVDVLWTDGKVYRVHSRSLKRLRLHRSFSFPFDSSPGVVVDAPLLCCLRIEDRDSESVIVNNVQSNAKLDISLHFGLGDFDEASVSSRISSIRKFTSGILTVMDMTICVYTFKIIHHYSKVEPLPQFNYMSHLHVKLDVSDLKGLQTFIERCPNLKSLILDLDDILGYLQYEEINQISFPAGISWVMVDMTISTKAFKLIYHSSKLEPLPQFGYMSRLYIVSLCVSIVKWLPTFLESCPNLKSLILSLDDFDHQMHSEERNQISFLSVPGCLLSSLEFVEFSCTFSGDAAEMKLVHLMLTVGNSASNAALRDEMI</sequence>